<protein>
    <submittedName>
        <fullName evidence="3">Tetratricopeptide repeat protein</fullName>
    </submittedName>
</protein>
<proteinExistence type="predicted"/>
<evidence type="ECO:0000313" key="4">
    <source>
        <dbReference type="Proteomes" id="UP000247978"/>
    </source>
</evidence>
<dbReference type="InterPro" id="IPR011990">
    <property type="entry name" value="TPR-like_helical_dom_sf"/>
</dbReference>
<dbReference type="Proteomes" id="UP000247978">
    <property type="component" value="Unassembled WGS sequence"/>
</dbReference>
<dbReference type="Pfam" id="PF12688">
    <property type="entry name" value="TPR_5"/>
    <property type="match status" value="1"/>
</dbReference>
<evidence type="ECO:0000259" key="2">
    <source>
        <dbReference type="Pfam" id="PF12688"/>
    </source>
</evidence>
<dbReference type="RefSeq" id="WP_110396992.1">
    <property type="nucleotide sequence ID" value="NZ_JBHUHB010000001.1"/>
</dbReference>
<dbReference type="AlphaFoldDB" id="A0A2V3VP20"/>
<sequence>MNEEVNKAIELREKGELKEANTLLVKLVQEFPDDAYIHFQCAWSFDVLGEEIKAVPYYEAAINLGLSNKDVEKAIIGLGSTYRTIGEYKKSQETFLKGMKLFPENKVIQVFYSMTLYNLKEHQKAMELLLSCLMETTSDDEILSYQKAINFYKDNLNEVWR</sequence>
<organism evidence="3 4">
    <name type="scientific">Pseudogracilibacillus auburnensis</name>
    <dbReference type="NCBI Taxonomy" id="1494959"/>
    <lineage>
        <taxon>Bacteria</taxon>
        <taxon>Bacillati</taxon>
        <taxon>Bacillota</taxon>
        <taxon>Bacilli</taxon>
        <taxon>Bacillales</taxon>
        <taxon>Bacillaceae</taxon>
        <taxon>Pseudogracilibacillus</taxon>
    </lineage>
</organism>
<reference evidence="3 4" key="1">
    <citation type="submission" date="2018-05" db="EMBL/GenBank/DDBJ databases">
        <title>Genomic Encyclopedia of Type Strains, Phase IV (KMG-IV): sequencing the most valuable type-strain genomes for metagenomic binning, comparative biology and taxonomic classification.</title>
        <authorList>
            <person name="Goeker M."/>
        </authorList>
    </citation>
    <scope>NUCLEOTIDE SEQUENCE [LARGE SCALE GENOMIC DNA]</scope>
    <source>
        <strain evidence="3 4">DSM 28556</strain>
    </source>
</reference>
<dbReference type="SUPFAM" id="SSF48452">
    <property type="entry name" value="TPR-like"/>
    <property type="match status" value="1"/>
</dbReference>
<comment type="caution">
    <text evidence="3">The sequence shown here is derived from an EMBL/GenBank/DDBJ whole genome shotgun (WGS) entry which is preliminary data.</text>
</comment>
<dbReference type="PROSITE" id="PS50005">
    <property type="entry name" value="TPR"/>
    <property type="match status" value="1"/>
</dbReference>
<gene>
    <name evidence="3" type="ORF">DFR56_11739</name>
</gene>
<feature type="repeat" description="TPR" evidence="1">
    <location>
        <begin position="72"/>
        <end position="105"/>
    </location>
</feature>
<dbReference type="EMBL" id="QJJQ01000017">
    <property type="protein sequence ID" value="PXW82601.1"/>
    <property type="molecule type" value="Genomic_DNA"/>
</dbReference>
<keyword evidence="1" id="KW-0802">TPR repeat</keyword>
<dbReference type="InterPro" id="IPR019734">
    <property type="entry name" value="TPR_rpt"/>
</dbReference>
<dbReference type="OrthoDB" id="193829at2"/>
<keyword evidence="4" id="KW-1185">Reference proteome</keyword>
<dbReference type="InterPro" id="IPR041656">
    <property type="entry name" value="TPR_5"/>
</dbReference>
<feature type="domain" description="Tetratrico peptide repeat group 5" evidence="2">
    <location>
        <begin position="37"/>
        <end position="156"/>
    </location>
</feature>
<accession>A0A2V3VP20</accession>
<evidence type="ECO:0000313" key="3">
    <source>
        <dbReference type="EMBL" id="PXW82601.1"/>
    </source>
</evidence>
<name>A0A2V3VP20_9BACI</name>
<evidence type="ECO:0000256" key="1">
    <source>
        <dbReference type="PROSITE-ProRule" id="PRU00339"/>
    </source>
</evidence>
<dbReference type="Gene3D" id="1.25.40.10">
    <property type="entry name" value="Tetratricopeptide repeat domain"/>
    <property type="match status" value="1"/>
</dbReference>